<evidence type="ECO:0000256" key="1">
    <source>
        <dbReference type="ARBA" id="ARBA00023002"/>
    </source>
</evidence>
<feature type="domain" description="Alcohol dehydrogenase iron-type/glycerol dehydrogenase GldA" evidence="2">
    <location>
        <begin position="9"/>
        <end position="172"/>
    </location>
</feature>
<dbReference type="Gene3D" id="1.20.1090.10">
    <property type="entry name" value="Dehydroquinate synthase-like - alpha domain"/>
    <property type="match status" value="1"/>
</dbReference>
<reference evidence="4 5" key="1">
    <citation type="journal article" date="2025" name="Int. J. Syst. Evol. Microbiol.">
        <title>Desulfovibrio falkowii sp. nov., Porphyromonas miyakawae sp. nov., Mediterraneibacter flintii sp. nov. and Owariibacterium komagatae gen. nov., sp. nov., isolated from human faeces.</title>
        <authorList>
            <person name="Hamaguchi T."/>
            <person name="Ohara M."/>
            <person name="Hisatomi A."/>
            <person name="Sekiguchi K."/>
            <person name="Takeda J.I."/>
            <person name="Ueyama J."/>
            <person name="Ito M."/>
            <person name="Nishiwaki H."/>
            <person name="Ogi T."/>
            <person name="Hirayama M."/>
            <person name="Ohkuma M."/>
            <person name="Sakamoto M."/>
            <person name="Ohno K."/>
        </authorList>
    </citation>
    <scope>NUCLEOTIDE SEQUENCE [LARGE SCALE GENOMIC DNA]</scope>
    <source>
        <strain evidence="4 5">13CB11C</strain>
    </source>
</reference>
<dbReference type="PANTHER" id="PTHR43633">
    <property type="entry name" value="ALCOHOL DEHYDROGENASE YQHD"/>
    <property type="match status" value="1"/>
</dbReference>
<dbReference type="Pfam" id="PF00465">
    <property type="entry name" value="Fe-ADH"/>
    <property type="match status" value="1"/>
</dbReference>
<accession>A0ABQ0E224</accession>
<comment type="caution">
    <text evidence="4">The sequence shown here is derived from an EMBL/GenBank/DDBJ whole genome shotgun (WGS) entry which is preliminary data.</text>
</comment>
<dbReference type="Pfam" id="PF25137">
    <property type="entry name" value="ADH_Fe_C"/>
    <property type="match status" value="1"/>
</dbReference>
<dbReference type="InterPro" id="IPR056798">
    <property type="entry name" value="ADH_Fe_C"/>
</dbReference>
<dbReference type="CDD" id="cd08187">
    <property type="entry name" value="BDH"/>
    <property type="match status" value="1"/>
</dbReference>
<organism evidence="4 5">
    <name type="scientific">Porphyromonas miyakawae</name>
    <dbReference type="NCBI Taxonomy" id="3137470"/>
    <lineage>
        <taxon>Bacteria</taxon>
        <taxon>Pseudomonadati</taxon>
        <taxon>Bacteroidota</taxon>
        <taxon>Bacteroidia</taxon>
        <taxon>Bacteroidales</taxon>
        <taxon>Porphyromonadaceae</taxon>
        <taxon>Porphyromonas</taxon>
    </lineage>
</organism>
<dbReference type="InterPro" id="IPR044731">
    <property type="entry name" value="BDH-like"/>
</dbReference>
<feature type="domain" description="Fe-containing alcohol dehydrogenase-like C-terminal" evidence="3">
    <location>
        <begin position="187"/>
        <end position="379"/>
    </location>
</feature>
<evidence type="ECO:0000259" key="2">
    <source>
        <dbReference type="Pfam" id="PF00465"/>
    </source>
</evidence>
<proteinExistence type="predicted"/>
<dbReference type="PANTHER" id="PTHR43633:SF1">
    <property type="entry name" value="ALCOHOL DEHYDROGENASE YQHD"/>
    <property type="match status" value="1"/>
</dbReference>
<dbReference type="SUPFAM" id="SSF56796">
    <property type="entry name" value="Dehydroquinate synthase-like"/>
    <property type="match status" value="1"/>
</dbReference>
<dbReference type="Gene3D" id="3.40.50.1970">
    <property type="match status" value="1"/>
</dbReference>
<gene>
    <name evidence="4" type="ORF">Tsumi_08550</name>
</gene>
<dbReference type="RefSeq" id="WP_411915552.1">
    <property type="nucleotide sequence ID" value="NZ_BAAFSF010000001.1"/>
</dbReference>
<dbReference type="InterPro" id="IPR001670">
    <property type="entry name" value="ADH_Fe/GldA"/>
</dbReference>
<name>A0ABQ0E224_9PORP</name>
<evidence type="ECO:0000313" key="4">
    <source>
        <dbReference type="EMBL" id="GAB1251751.1"/>
    </source>
</evidence>
<dbReference type="EMBL" id="BAAFSF010000001">
    <property type="protein sequence ID" value="GAB1251751.1"/>
    <property type="molecule type" value="Genomic_DNA"/>
</dbReference>
<evidence type="ECO:0000259" key="3">
    <source>
        <dbReference type="Pfam" id="PF25137"/>
    </source>
</evidence>
<keyword evidence="5" id="KW-1185">Reference proteome</keyword>
<evidence type="ECO:0000313" key="5">
    <source>
        <dbReference type="Proteomes" id="UP001628220"/>
    </source>
</evidence>
<dbReference type="Proteomes" id="UP001628220">
    <property type="component" value="Unassembled WGS sequence"/>
</dbReference>
<keyword evidence="1" id="KW-0560">Oxidoreductase</keyword>
<protein>
    <submittedName>
        <fullName evidence="4">Iron-containing alcohol dehydrogenase</fullName>
    </submittedName>
</protein>
<sequence>MQNFSFKNPTKLIFGKDSISTLSKEIPTGAKVLLLFGGGSVKRNGVYEQVTNALKEYDTKEFWGIESNPKVETCRDAIAVGRAHGSDFVLAVGGGSVIDAAKLISASLLSDKDPWDIVRRGVAKGPFVPLGTVLTIPATGSEMNRGSVISKGETKEKFAFYGQFPIFSIIDPEVTYSLPKYQLACGVADSFAHILEQYMTYPGQSRVMDRWAEGLLLTLQEIGPKVVWEAPDYDLRCDFMVTATMALNGFIAWGVVEDWSTHMIGHELTALCNITHGHSLAVVFPALLRVMKNHGKREKLLQYADRVWGITAGNEEKRIEAAIAMTEGFFRSIGLSTRLEENAIGEDIIEEIVHRFRERKVQFGEKGLVDAEKTNEILHLALPKSDTLPAVRPLE</sequence>